<evidence type="ECO:0000313" key="7">
    <source>
        <dbReference type="Proteomes" id="UP000762676"/>
    </source>
</evidence>
<keyword evidence="2 4" id="KW-0274">FAD</keyword>
<keyword evidence="3 4" id="KW-0560">Oxidoreductase</keyword>
<proteinExistence type="inferred from homology"/>
<keyword evidence="5" id="KW-1133">Transmembrane helix</keyword>
<keyword evidence="4 6" id="KW-0503">Monooxygenase</keyword>
<keyword evidence="5" id="KW-0472">Membrane</keyword>
<sequence>MYTYGIVMFFVCPGTQFREDPVFAVKQLFTPVYPYCYRLYGPGKWPGARHAIDTAYDRMVASFRTRSASRETSSRTSLGKNLMLLMIVVFAACIAFFAF</sequence>
<keyword evidence="7" id="KW-1185">Reference proteome</keyword>
<dbReference type="GO" id="GO:0050660">
    <property type="term" value="F:flavin adenine dinucleotide binding"/>
    <property type="evidence" value="ECO:0007669"/>
    <property type="project" value="InterPro"/>
</dbReference>
<dbReference type="EMBL" id="BMAT01011718">
    <property type="protein sequence ID" value="GFR77767.1"/>
    <property type="molecule type" value="Genomic_DNA"/>
</dbReference>
<evidence type="ECO:0000256" key="1">
    <source>
        <dbReference type="ARBA" id="ARBA00022630"/>
    </source>
</evidence>
<evidence type="ECO:0000256" key="3">
    <source>
        <dbReference type="ARBA" id="ARBA00023002"/>
    </source>
</evidence>
<dbReference type="GO" id="GO:0004499">
    <property type="term" value="F:N,N-dimethylaniline monooxygenase activity"/>
    <property type="evidence" value="ECO:0007669"/>
    <property type="project" value="InterPro"/>
</dbReference>
<accession>A0AAV4FWE0</accession>
<keyword evidence="1 4" id="KW-0285">Flavoprotein</keyword>
<dbReference type="AlphaFoldDB" id="A0AAV4FWE0"/>
<organism evidence="6 7">
    <name type="scientific">Elysia marginata</name>
    <dbReference type="NCBI Taxonomy" id="1093978"/>
    <lineage>
        <taxon>Eukaryota</taxon>
        <taxon>Metazoa</taxon>
        <taxon>Spiralia</taxon>
        <taxon>Lophotrochozoa</taxon>
        <taxon>Mollusca</taxon>
        <taxon>Gastropoda</taxon>
        <taxon>Heterobranchia</taxon>
        <taxon>Euthyneura</taxon>
        <taxon>Panpulmonata</taxon>
        <taxon>Sacoglossa</taxon>
        <taxon>Placobranchoidea</taxon>
        <taxon>Plakobranchidae</taxon>
        <taxon>Elysia</taxon>
    </lineage>
</organism>
<evidence type="ECO:0000256" key="5">
    <source>
        <dbReference type="SAM" id="Phobius"/>
    </source>
</evidence>
<evidence type="ECO:0000313" key="6">
    <source>
        <dbReference type="EMBL" id="GFR77767.1"/>
    </source>
</evidence>
<dbReference type="InterPro" id="IPR020946">
    <property type="entry name" value="Flavin_mOase-like"/>
</dbReference>
<name>A0AAV4FWE0_9GAST</name>
<reference evidence="6 7" key="1">
    <citation type="journal article" date="2021" name="Elife">
        <title>Chloroplast acquisition without the gene transfer in kleptoplastic sea slugs, Plakobranchus ocellatus.</title>
        <authorList>
            <person name="Maeda T."/>
            <person name="Takahashi S."/>
            <person name="Yoshida T."/>
            <person name="Shimamura S."/>
            <person name="Takaki Y."/>
            <person name="Nagai Y."/>
            <person name="Toyoda A."/>
            <person name="Suzuki Y."/>
            <person name="Arimoto A."/>
            <person name="Ishii H."/>
            <person name="Satoh N."/>
            <person name="Nishiyama T."/>
            <person name="Hasebe M."/>
            <person name="Maruyama T."/>
            <person name="Minagawa J."/>
            <person name="Obokata J."/>
            <person name="Shigenobu S."/>
        </authorList>
    </citation>
    <scope>NUCLEOTIDE SEQUENCE [LARGE SCALE GENOMIC DNA]</scope>
</reference>
<comment type="similarity">
    <text evidence="4">Belongs to the FMO family.</text>
</comment>
<evidence type="ECO:0000256" key="4">
    <source>
        <dbReference type="RuleBase" id="RU361177"/>
    </source>
</evidence>
<protein>
    <recommendedName>
        <fullName evidence="4">Flavin-containing monooxygenase</fullName>
        <ecNumber evidence="4">1.-.-.-</ecNumber>
    </recommendedName>
</protein>
<dbReference type="EC" id="1.-.-.-" evidence="4"/>
<comment type="cofactor">
    <cofactor evidence="4">
        <name>FAD</name>
        <dbReference type="ChEBI" id="CHEBI:57692"/>
    </cofactor>
</comment>
<dbReference type="Proteomes" id="UP000762676">
    <property type="component" value="Unassembled WGS sequence"/>
</dbReference>
<dbReference type="Pfam" id="PF00743">
    <property type="entry name" value="FMO-like"/>
    <property type="match status" value="1"/>
</dbReference>
<feature type="transmembrane region" description="Helical" evidence="5">
    <location>
        <begin position="82"/>
        <end position="98"/>
    </location>
</feature>
<gene>
    <name evidence="6" type="ORF">ElyMa_005832600</name>
</gene>
<comment type="caution">
    <text evidence="6">The sequence shown here is derived from an EMBL/GenBank/DDBJ whole genome shotgun (WGS) entry which is preliminary data.</text>
</comment>
<keyword evidence="5" id="KW-0812">Transmembrane</keyword>
<dbReference type="GO" id="GO:0050661">
    <property type="term" value="F:NADP binding"/>
    <property type="evidence" value="ECO:0007669"/>
    <property type="project" value="InterPro"/>
</dbReference>
<evidence type="ECO:0000256" key="2">
    <source>
        <dbReference type="ARBA" id="ARBA00022827"/>
    </source>
</evidence>